<dbReference type="EMBL" id="BMWH01000034">
    <property type="protein sequence ID" value="GHA12706.1"/>
    <property type="molecule type" value="Genomic_DNA"/>
</dbReference>
<organism evidence="1 2">
    <name type="scientific">Streptomyces echinoruber</name>
    <dbReference type="NCBI Taxonomy" id="68898"/>
    <lineage>
        <taxon>Bacteria</taxon>
        <taxon>Bacillati</taxon>
        <taxon>Actinomycetota</taxon>
        <taxon>Actinomycetes</taxon>
        <taxon>Kitasatosporales</taxon>
        <taxon>Streptomycetaceae</taxon>
        <taxon>Streptomyces</taxon>
    </lineage>
</organism>
<dbReference type="Proteomes" id="UP000623010">
    <property type="component" value="Unassembled WGS sequence"/>
</dbReference>
<protein>
    <submittedName>
        <fullName evidence="1">Uncharacterized protein</fullName>
    </submittedName>
</protein>
<reference evidence="1" key="1">
    <citation type="journal article" date="2014" name="Int. J. Syst. Evol. Microbiol.">
        <title>Complete genome sequence of Corynebacterium casei LMG S-19264T (=DSM 44701T), isolated from a smear-ripened cheese.</title>
        <authorList>
            <consortium name="US DOE Joint Genome Institute (JGI-PGF)"/>
            <person name="Walter F."/>
            <person name="Albersmeier A."/>
            <person name="Kalinowski J."/>
            <person name="Ruckert C."/>
        </authorList>
    </citation>
    <scope>NUCLEOTIDE SEQUENCE</scope>
    <source>
        <strain evidence="1">JCM 5016</strain>
    </source>
</reference>
<proteinExistence type="predicted"/>
<evidence type="ECO:0000313" key="1">
    <source>
        <dbReference type="EMBL" id="GHA12706.1"/>
    </source>
</evidence>
<accession>A0A918VNM1</accession>
<name>A0A918VNM1_9ACTN</name>
<gene>
    <name evidence="1" type="ORF">GCM10010389_59630</name>
</gene>
<comment type="caution">
    <text evidence="1">The sequence shown here is derived from an EMBL/GenBank/DDBJ whole genome shotgun (WGS) entry which is preliminary data.</text>
</comment>
<dbReference type="AlphaFoldDB" id="A0A918VNM1"/>
<evidence type="ECO:0000313" key="2">
    <source>
        <dbReference type="Proteomes" id="UP000623010"/>
    </source>
</evidence>
<sequence>MMAGRRLRAESTMPTTTRRVTHVRGAVPPGSGRGAVPGVPGVRTVGDVDVGFVVRVSSLAIRAII</sequence>
<keyword evidence="2" id="KW-1185">Reference proteome</keyword>
<reference evidence="1" key="2">
    <citation type="submission" date="2020-09" db="EMBL/GenBank/DDBJ databases">
        <authorList>
            <person name="Sun Q."/>
            <person name="Ohkuma M."/>
        </authorList>
    </citation>
    <scope>NUCLEOTIDE SEQUENCE</scope>
    <source>
        <strain evidence="1">JCM 5016</strain>
    </source>
</reference>